<comment type="subcellular location">
    <subcellularLocation>
        <location evidence="1">Cell membrane</location>
        <topology evidence="1">Multi-pass membrane protein</topology>
    </subcellularLocation>
</comment>
<evidence type="ECO:0000259" key="7">
    <source>
        <dbReference type="Pfam" id="PF00892"/>
    </source>
</evidence>
<dbReference type="Pfam" id="PF00892">
    <property type="entry name" value="EamA"/>
    <property type="match status" value="2"/>
</dbReference>
<feature type="transmembrane region" description="Helical" evidence="6">
    <location>
        <begin position="182"/>
        <end position="204"/>
    </location>
</feature>
<keyword evidence="3 6" id="KW-0812">Transmembrane</keyword>
<feature type="domain" description="EamA" evidence="7">
    <location>
        <begin position="150"/>
        <end position="288"/>
    </location>
</feature>
<dbReference type="PANTHER" id="PTHR42920:SF5">
    <property type="entry name" value="EAMA DOMAIN-CONTAINING PROTEIN"/>
    <property type="match status" value="1"/>
</dbReference>
<dbReference type="RefSeq" id="WP_198928027.1">
    <property type="nucleotide sequence ID" value="NZ_JAPFIM010000015.1"/>
</dbReference>
<feature type="transmembrane region" description="Helical" evidence="6">
    <location>
        <begin position="216"/>
        <end position="236"/>
    </location>
</feature>
<keyword evidence="5 6" id="KW-0472">Membrane</keyword>
<reference evidence="8" key="1">
    <citation type="submission" date="2022-11" db="EMBL/GenBank/DDBJ databases">
        <title>Role of the vibriolysin VemA secreted by the emergent pathogen Vibrio europaeus in the colonization of Manila clam mucus.</title>
        <authorList>
            <person name="Martinez C."/>
            <person name="Rodriguez S."/>
            <person name="Vences A."/>
            <person name="Barja J.L."/>
            <person name="Toranzo A.E."/>
            <person name="Dubert J."/>
        </authorList>
    </citation>
    <scope>NUCLEOTIDE SEQUENCE</scope>
    <source>
        <strain evidence="8">3454</strain>
    </source>
</reference>
<dbReference type="InterPro" id="IPR000620">
    <property type="entry name" value="EamA_dom"/>
</dbReference>
<keyword evidence="2" id="KW-1003">Cell membrane</keyword>
<feature type="transmembrane region" description="Helical" evidence="6">
    <location>
        <begin position="122"/>
        <end position="140"/>
    </location>
</feature>
<feature type="transmembrane region" description="Helical" evidence="6">
    <location>
        <begin position="248"/>
        <end position="267"/>
    </location>
</feature>
<sequence>MLSGYLAMIATLLLWSGFFLSLRSGAHSELLTADIALTRFIIPCVVLFPIVYKAKEAILAVPKRYLLGMFIGSGLPYLLVAGTGMKFAPVSDGSALIPGTLPLFVSGIAVLLFKQPLSSHRLFGLALVIGGIVAFLMQGVGNANSELLQGQMLFLIGSAMWATFTICARVSNLNPLAASGLISLMSMIVLCGLIFSGVLDSYLYLHNPSQWPWRELGGHIMLQGVGAGLIAAFTYLHAISVLGAERTAAFGAATPAVATLLAIPVFNEHPSPLSWLALSLICVGSLIASNILMKKDTSLQYQPPSFKSGAK</sequence>
<evidence type="ECO:0000256" key="5">
    <source>
        <dbReference type="ARBA" id="ARBA00023136"/>
    </source>
</evidence>
<gene>
    <name evidence="8" type="ORF">OPW20_17715</name>
</gene>
<feature type="domain" description="EamA" evidence="7">
    <location>
        <begin position="3"/>
        <end position="135"/>
    </location>
</feature>
<feature type="transmembrane region" description="Helical" evidence="6">
    <location>
        <begin position="152"/>
        <end position="170"/>
    </location>
</feature>
<dbReference type="InterPro" id="IPR037185">
    <property type="entry name" value="EmrE-like"/>
</dbReference>
<dbReference type="PANTHER" id="PTHR42920">
    <property type="entry name" value="OS03G0707200 PROTEIN-RELATED"/>
    <property type="match status" value="1"/>
</dbReference>
<dbReference type="SUPFAM" id="SSF103481">
    <property type="entry name" value="Multidrug resistance efflux transporter EmrE"/>
    <property type="match status" value="2"/>
</dbReference>
<dbReference type="EMBL" id="JAPFIT010000019">
    <property type="protein sequence ID" value="MDC5741915.1"/>
    <property type="molecule type" value="Genomic_DNA"/>
</dbReference>
<evidence type="ECO:0000256" key="6">
    <source>
        <dbReference type="SAM" id="Phobius"/>
    </source>
</evidence>
<comment type="caution">
    <text evidence="8">The sequence shown here is derived from an EMBL/GenBank/DDBJ whole genome shotgun (WGS) entry which is preliminary data.</text>
</comment>
<proteinExistence type="predicted"/>
<dbReference type="InterPro" id="IPR051258">
    <property type="entry name" value="Diverse_Substrate_Transporter"/>
</dbReference>
<accession>A0ABT5GXD1</accession>
<evidence type="ECO:0000256" key="2">
    <source>
        <dbReference type="ARBA" id="ARBA00022475"/>
    </source>
</evidence>
<feature type="transmembrane region" description="Helical" evidence="6">
    <location>
        <begin position="64"/>
        <end position="83"/>
    </location>
</feature>
<evidence type="ECO:0000256" key="4">
    <source>
        <dbReference type="ARBA" id="ARBA00022989"/>
    </source>
</evidence>
<evidence type="ECO:0000256" key="3">
    <source>
        <dbReference type="ARBA" id="ARBA00022692"/>
    </source>
</evidence>
<organism evidence="8 9">
    <name type="scientific">Vibrio europaeus</name>
    <dbReference type="NCBI Taxonomy" id="300876"/>
    <lineage>
        <taxon>Bacteria</taxon>
        <taxon>Pseudomonadati</taxon>
        <taxon>Pseudomonadota</taxon>
        <taxon>Gammaproteobacteria</taxon>
        <taxon>Vibrionales</taxon>
        <taxon>Vibrionaceae</taxon>
        <taxon>Vibrio</taxon>
        <taxon>Vibrio oreintalis group</taxon>
    </lineage>
</organism>
<evidence type="ECO:0000313" key="9">
    <source>
        <dbReference type="Proteomes" id="UP001150001"/>
    </source>
</evidence>
<dbReference type="GeneID" id="78077191"/>
<evidence type="ECO:0000313" key="8">
    <source>
        <dbReference type="EMBL" id="MDC5741915.1"/>
    </source>
</evidence>
<feature type="transmembrane region" description="Helical" evidence="6">
    <location>
        <begin position="95"/>
        <end position="113"/>
    </location>
</feature>
<dbReference type="Proteomes" id="UP001150001">
    <property type="component" value="Unassembled WGS sequence"/>
</dbReference>
<protein>
    <submittedName>
        <fullName evidence="8">DMT family transporter</fullName>
    </submittedName>
</protein>
<keyword evidence="4 6" id="KW-1133">Transmembrane helix</keyword>
<feature type="transmembrane region" description="Helical" evidence="6">
    <location>
        <begin position="35"/>
        <end position="52"/>
    </location>
</feature>
<feature type="transmembrane region" description="Helical" evidence="6">
    <location>
        <begin position="273"/>
        <end position="293"/>
    </location>
</feature>
<name>A0ABT5GXD1_9VIBR</name>
<keyword evidence="9" id="KW-1185">Reference proteome</keyword>
<evidence type="ECO:0000256" key="1">
    <source>
        <dbReference type="ARBA" id="ARBA00004651"/>
    </source>
</evidence>